<dbReference type="Proteomes" id="UP000019486">
    <property type="component" value="Unassembled WGS sequence"/>
</dbReference>
<proteinExistence type="inferred from homology"/>
<evidence type="ECO:0000256" key="3">
    <source>
        <dbReference type="ARBA" id="ARBA00020218"/>
    </source>
</evidence>
<organism evidence="7 8">
    <name type="scientific">Skermanella stibiiresistens SB22</name>
    <dbReference type="NCBI Taxonomy" id="1385369"/>
    <lineage>
        <taxon>Bacteria</taxon>
        <taxon>Pseudomonadati</taxon>
        <taxon>Pseudomonadota</taxon>
        <taxon>Alphaproteobacteria</taxon>
        <taxon>Rhodospirillales</taxon>
        <taxon>Azospirillaceae</taxon>
        <taxon>Skermanella</taxon>
    </lineage>
</organism>
<evidence type="ECO:0000313" key="7">
    <source>
        <dbReference type="EMBL" id="EWY40087.1"/>
    </source>
</evidence>
<reference evidence="7 8" key="1">
    <citation type="submission" date="2013-08" db="EMBL/GenBank/DDBJ databases">
        <title>The genome sequence of Skermanella stibiiresistens.</title>
        <authorList>
            <person name="Zhu W."/>
            <person name="Wang G."/>
        </authorList>
    </citation>
    <scope>NUCLEOTIDE SEQUENCE [LARGE SCALE GENOMIC DNA]</scope>
    <source>
        <strain evidence="7 8">SB22</strain>
    </source>
</reference>
<dbReference type="PANTHER" id="PTHR10625:SF10">
    <property type="entry name" value="HISTONE DEACETYLASE HDAC1"/>
    <property type="match status" value="1"/>
</dbReference>
<dbReference type="EMBL" id="AVFL01000009">
    <property type="protein sequence ID" value="EWY40087.1"/>
    <property type="molecule type" value="Genomic_DNA"/>
</dbReference>
<evidence type="ECO:0000259" key="6">
    <source>
        <dbReference type="Pfam" id="PF00850"/>
    </source>
</evidence>
<dbReference type="GO" id="GO:0004407">
    <property type="term" value="F:histone deacetylase activity"/>
    <property type="evidence" value="ECO:0007669"/>
    <property type="project" value="TreeGrafter"/>
</dbReference>
<dbReference type="UniPathway" id="UPA00040"/>
<dbReference type="GO" id="GO:0045150">
    <property type="term" value="P:acetoin catabolic process"/>
    <property type="evidence" value="ECO:0007669"/>
    <property type="project" value="UniProtKB-UniPathway"/>
</dbReference>
<dbReference type="CDD" id="cd09994">
    <property type="entry name" value="HDAC_AcuC_like"/>
    <property type="match status" value="1"/>
</dbReference>
<evidence type="ECO:0000313" key="8">
    <source>
        <dbReference type="Proteomes" id="UP000019486"/>
    </source>
</evidence>
<evidence type="ECO:0000256" key="1">
    <source>
        <dbReference type="ARBA" id="ARBA00005101"/>
    </source>
</evidence>
<dbReference type="PATRIC" id="fig|1385369.3.peg.2984"/>
<evidence type="ECO:0000256" key="2">
    <source>
        <dbReference type="ARBA" id="ARBA00005947"/>
    </source>
</evidence>
<protein>
    <recommendedName>
        <fullName evidence="3">Acetoin utilization protein AcuC</fullName>
    </recommendedName>
</protein>
<dbReference type="InterPro" id="IPR037138">
    <property type="entry name" value="His_deacetylse_dom_sf"/>
</dbReference>
<feature type="region of interest" description="Disordered" evidence="5">
    <location>
        <begin position="1"/>
        <end position="27"/>
    </location>
</feature>
<keyword evidence="8" id="KW-1185">Reference proteome</keyword>
<dbReference type="PRINTS" id="PR01270">
    <property type="entry name" value="HDASUPER"/>
</dbReference>
<dbReference type="GO" id="GO:0040029">
    <property type="term" value="P:epigenetic regulation of gene expression"/>
    <property type="evidence" value="ECO:0007669"/>
    <property type="project" value="TreeGrafter"/>
</dbReference>
<dbReference type="OrthoDB" id="9808367at2"/>
<evidence type="ECO:0000256" key="4">
    <source>
        <dbReference type="ARBA" id="ARBA00022627"/>
    </source>
</evidence>
<dbReference type="Gene3D" id="3.40.800.20">
    <property type="entry name" value="Histone deacetylase domain"/>
    <property type="match status" value="1"/>
</dbReference>
<dbReference type="AlphaFoldDB" id="W9H5U9"/>
<name>W9H5U9_9PROT</name>
<dbReference type="InterPro" id="IPR023801">
    <property type="entry name" value="His_deacetylse_dom"/>
</dbReference>
<comment type="similarity">
    <text evidence="2">Belongs to the histone deacetylase family.</text>
</comment>
<comment type="caution">
    <text evidence="7">The sequence shown here is derived from an EMBL/GenBank/DDBJ whole genome shotgun (WGS) entry which is preliminary data.</text>
</comment>
<dbReference type="PANTHER" id="PTHR10625">
    <property type="entry name" value="HISTONE DEACETYLASE HDAC1-RELATED"/>
    <property type="match status" value="1"/>
</dbReference>
<dbReference type="RefSeq" id="WP_084164735.1">
    <property type="nucleotide sequence ID" value="NZ_AVFL01000009.1"/>
</dbReference>
<sequence length="394" mass="43148">MPNPFPPLPADPDPGSPSPGPIASGPAPIGPLFIGNEIYRGSTYGRKHPLAIPRVSTAIDLSRAMGWLDHRVYLDSPTATPDQLARFHDRTYIETVRRAEAEQRLDAEARDRYNIGRLENPIFAEVFRRPATAAGGSILAGRLLAEHEGVIYNPAGGTHHGRRDRASGFCYFNDPVLAILAMLDGGLKRVYYVDLDAHHGDGVEYGFADDDRVLTVSVHEGTRWPFTGKVEDRAGGMARNVPVPVELNDSELAYILDTALMPLGREFAADAVVIQCGADALADDPMSRLELSNRALWDAVRQLATLAPRVLVLGGGGYNPWSVGRCWTGVWATLNGIDPAVPVTEDAEEILRALTWTRRQGQNPPEHWFTTLADQPRPGPVRDEIRRVVDTVMS</sequence>
<dbReference type="STRING" id="1385369.N825_03725"/>
<dbReference type="InterPro" id="IPR003085">
    <property type="entry name" value="AcuC"/>
</dbReference>
<feature type="compositionally biased region" description="Pro residues" evidence="5">
    <location>
        <begin position="1"/>
        <end position="20"/>
    </location>
</feature>
<comment type="pathway">
    <text evidence="1">Ketone degradation; acetoin degradation.</text>
</comment>
<accession>W9H5U9</accession>
<dbReference type="InterPro" id="IPR023696">
    <property type="entry name" value="Ureohydrolase_dom_sf"/>
</dbReference>
<dbReference type="InterPro" id="IPR000286">
    <property type="entry name" value="HDACs"/>
</dbReference>
<dbReference type="SUPFAM" id="SSF52768">
    <property type="entry name" value="Arginase/deacetylase"/>
    <property type="match status" value="1"/>
</dbReference>
<dbReference type="Pfam" id="PF00850">
    <property type="entry name" value="Hist_deacetyl"/>
    <property type="match status" value="1"/>
</dbReference>
<evidence type="ECO:0000256" key="5">
    <source>
        <dbReference type="SAM" id="MobiDB-lite"/>
    </source>
</evidence>
<gene>
    <name evidence="7" type="ORF">N825_03725</name>
</gene>
<feature type="domain" description="Histone deacetylase" evidence="6">
    <location>
        <begin position="48"/>
        <end position="334"/>
    </location>
</feature>
<keyword evidence="4" id="KW-0006">Acetoin catabolism</keyword>